<dbReference type="InterPro" id="IPR007110">
    <property type="entry name" value="Ig-like_dom"/>
</dbReference>
<proteinExistence type="inferred from homology"/>
<keyword evidence="7" id="KW-1064">Adaptive immunity</keyword>
<dbReference type="Gene3D" id="3.10.320.10">
    <property type="entry name" value="Class II Histocompatibility Antigen, M Beta Chain, Chain B, domain 1"/>
    <property type="match status" value="1"/>
</dbReference>
<evidence type="ECO:0000256" key="14">
    <source>
        <dbReference type="SAM" id="SignalP"/>
    </source>
</evidence>
<dbReference type="InterPro" id="IPR013783">
    <property type="entry name" value="Ig-like_fold"/>
</dbReference>
<dbReference type="InterPro" id="IPR001003">
    <property type="entry name" value="MHC_II_a_N"/>
</dbReference>
<reference evidence="16 17" key="1">
    <citation type="submission" date="2020-04" db="EMBL/GenBank/DDBJ databases">
        <title>Chromosome-level genome assembly of a cyprinid fish Onychostoma macrolepis by integration of Nanopore Sequencing, Bionano and Hi-C technology.</title>
        <authorList>
            <person name="Wang D."/>
        </authorList>
    </citation>
    <scope>NUCLEOTIDE SEQUENCE [LARGE SCALE GENOMIC DNA]</scope>
    <source>
        <strain evidence="16">SWU-2019</strain>
        <tissue evidence="16">Muscle</tissue>
    </source>
</reference>
<evidence type="ECO:0000256" key="4">
    <source>
        <dbReference type="ARBA" id="ARBA00022729"/>
    </source>
</evidence>
<feature type="signal peptide" evidence="14">
    <location>
        <begin position="1"/>
        <end position="27"/>
    </location>
</feature>
<dbReference type="SUPFAM" id="SSF54452">
    <property type="entry name" value="MHC antigen-recognition domain"/>
    <property type="match status" value="1"/>
</dbReference>
<keyword evidence="17" id="KW-1185">Reference proteome</keyword>
<dbReference type="GO" id="GO:0042613">
    <property type="term" value="C:MHC class II protein complex"/>
    <property type="evidence" value="ECO:0007669"/>
    <property type="project" value="UniProtKB-KW"/>
</dbReference>
<feature type="chain" id="PRO_5029561907" description="Ig-like domain-containing protein" evidence="14">
    <location>
        <begin position="28"/>
        <end position="247"/>
    </location>
</feature>
<evidence type="ECO:0000256" key="1">
    <source>
        <dbReference type="ARBA" id="ARBA00004479"/>
    </source>
</evidence>
<evidence type="ECO:0000256" key="12">
    <source>
        <dbReference type="ARBA" id="ARBA00023319"/>
    </source>
</evidence>
<dbReference type="PANTHER" id="PTHR19944:SF86">
    <property type="entry name" value="HLA CLASS II HISTOCOMPATIBILITY ANTIGEN, DR ALPHA CHAIN"/>
    <property type="match status" value="1"/>
</dbReference>
<organism evidence="16 17">
    <name type="scientific">Onychostoma macrolepis</name>
    <dbReference type="NCBI Taxonomy" id="369639"/>
    <lineage>
        <taxon>Eukaryota</taxon>
        <taxon>Metazoa</taxon>
        <taxon>Chordata</taxon>
        <taxon>Craniata</taxon>
        <taxon>Vertebrata</taxon>
        <taxon>Euteleostomi</taxon>
        <taxon>Actinopterygii</taxon>
        <taxon>Neopterygii</taxon>
        <taxon>Teleostei</taxon>
        <taxon>Ostariophysi</taxon>
        <taxon>Cypriniformes</taxon>
        <taxon>Cyprinidae</taxon>
        <taxon>Acrossocheilinae</taxon>
        <taxon>Onychostoma</taxon>
    </lineage>
</organism>
<dbReference type="Gene3D" id="2.60.40.10">
    <property type="entry name" value="Immunoglobulins"/>
    <property type="match status" value="1"/>
</dbReference>
<evidence type="ECO:0000256" key="5">
    <source>
        <dbReference type="ARBA" id="ARBA00022859"/>
    </source>
</evidence>
<dbReference type="InterPro" id="IPR003597">
    <property type="entry name" value="Ig_C1-set"/>
</dbReference>
<dbReference type="SUPFAM" id="SSF48726">
    <property type="entry name" value="Immunoglobulin"/>
    <property type="match status" value="1"/>
</dbReference>
<keyword evidence="4 14" id="KW-0732">Signal</keyword>
<evidence type="ECO:0000256" key="2">
    <source>
        <dbReference type="ARBA" id="ARBA00007394"/>
    </source>
</evidence>
<evidence type="ECO:0000256" key="13">
    <source>
        <dbReference type="SAM" id="Phobius"/>
    </source>
</evidence>
<dbReference type="InterPro" id="IPR050160">
    <property type="entry name" value="MHC/Immunoglobulin"/>
</dbReference>
<keyword evidence="12" id="KW-0393">Immunoglobulin domain</keyword>
<evidence type="ECO:0000313" key="16">
    <source>
        <dbReference type="EMBL" id="KAF4115071.1"/>
    </source>
</evidence>
<evidence type="ECO:0000256" key="6">
    <source>
        <dbReference type="ARBA" id="ARBA00022989"/>
    </source>
</evidence>
<evidence type="ECO:0000256" key="8">
    <source>
        <dbReference type="ARBA" id="ARBA00023136"/>
    </source>
</evidence>
<dbReference type="Pfam" id="PF00993">
    <property type="entry name" value="MHC_II_alpha"/>
    <property type="match status" value="1"/>
</dbReference>
<comment type="caution">
    <text evidence="16">The sequence shown here is derived from an EMBL/GenBank/DDBJ whole genome shotgun (WGS) entry which is preliminary data.</text>
</comment>
<gene>
    <name evidence="16" type="ORF">G5714_002560</name>
</gene>
<feature type="transmembrane region" description="Helical" evidence="13">
    <location>
        <begin position="218"/>
        <end position="241"/>
    </location>
</feature>
<comment type="similarity">
    <text evidence="2">Belongs to the MHC class II family.</text>
</comment>
<keyword evidence="10" id="KW-0325">Glycoprotein</keyword>
<dbReference type="PROSITE" id="PS00290">
    <property type="entry name" value="IG_MHC"/>
    <property type="match status" value="1"/>
</dbReference>
<evidence type="ECO:0000256" key="3">
    <source>
        <dbReference type="ARBA" id="ARBA00022692"/>
    </source>
</evidence>
<sequence>MIVRCLSIKMKLFITILTLTIVLSTSAEFEHEAFQITTCSDTEEEYYIGYDEEELWHADFKKKRGVETVPDFTEQTTFPGFYEFAVDNMVGCKHNLPTFADAFKSIPQVADLDAPQTSIYPKNTVQLGVQNTLVCHVTGFFPPSVSISWTKNNVNVTEDISLSQYRPKNDGTFNIFSTLKFTPAEGDIYSCTVNHEALQGQPQTKIWDVEVSMPSVGPAVFCGVGLTLGLLGVAMGTFFIVKGNNCN</sequence>
<keyword evidence="6 13" id="KW-1133">Transmembrane helix</keyword>
<dbReference type="PANTHER" id="PTHR19944">
    <property type="entry name" value="MHC CLASS II-RELATED"/>
    <property type="match status" value="1"/>
</dbReference>
<dbReference type="GO" id="GO:0002504">
    <property type="term" value="P:antigen processing and presentation of peptide or polysaccharide antigen via MHC class II"/>
    <property type="evidence" value="ECO:0007669"/>
    <property type="project" value="UniProtKB-KW"/>
</dbReference>
<evidence type="ECO:0000259" key="15">
    <source>
        <dbReference type="PROSITE" id="PS50835"/>
    </source>
</evidence>
<dbReference type="Pfam" id="PF07654">
    <property type="entry name" value="C1-set"/>
    <property type="match status" value="1"/>
</dbReference>
<comment type="subcellular location">
    <subcellularLocation>
        <location evidence="1">Membrane</location>
        <topology evidence="1">Single-pass type I membrane protein</topology>
    </subcellularLocation>
</comment>
<dbReference type="PROSITE" id="PS50835">
    <property type="entry name" value="IG_LIKE"/>
    <property type="match status" value="1"/>
</dbReference>
<evidence type="ECO:0000256" key="7">
    <source>
        <dbReference type="ARBA" id="ARBA00023130"/>
    </source>
</evidence>
<dbReference type="InterPro" id="IPR036179">
    <property type="entry name" value="Ig-like_dom_sf"/>
</dbReference>
<dbReference type="InterPro" id="IPR014745">
    <property type="entry name" value="MHC_II_a/b_N"/>
</dbReference>
<dbReference type="InterPro" id="IPR011162">
    <property type="entry name" value="MHC_I/II-like_Ag-recog"/>
</dbReference>
<dbReference type="GO" id="GO:0002250">
    <property type="term" value="P:adaptive immune response"/>
    <property type="evidence" value="ECO:0007669"/>
    <property type="project" value="UniProtKB-KW"/>
</dbReference>
<evidence type="ECO:0000256" key="10">
    <source>
        <dbReference type="ARBA" id="ARBA00023180"/>
    </source>
</evidence>
<dbReference type="Proteomes" id="UP000579812">
    <property type="component" value="Unassembled WGS sequence"/>
</dbReference>
<keyword evidence="3 13" id="KW-0812">Transmembrane</keyword>
<feature type="domain" description="Ig-like" evidence="15">
    <location>
        <begin position="107"/>
        <end position="212"/>
    </location>
</feature>
<name>A0A7J6D7B8_9TELE</name>
<evidence type="ECO:0000256" key="11">
    <source>
        <dbReference type="ARBA" id="ARBA00023182"/>
    </source>
</evidence>
<accession>A0A7J6D7B8</accession>
<dbReference type="EMBL" id="JAAMOB010000003">
    <property type="protein sequence ID" value="KAF4115071.1"/>
    <property type="molecule type" value="Genomic_DNA"/>
</dbReference>
<keyword evidence="8 13" id="KW-0472">Membrane</keyword>
<evidence type="ECO:0000313" key="17">
    <source>
        <dbReference type="Proteomes" id="UP000579812"/>
    </source>
</evidence>
<keyword evidence="9" id="KW-1015">Disulfide bond</keyword>
<dbReference type="SMART" id="SM00407">
    <property type="entry name" value="IGc1"/>
    <property type="match status" value="1"/>
</dbReference>
<protein>
    <recommendedName>
        <fullName evidence="15">Ig-like domain-containing protein</fullName>
    </recommendedName>
</protein>
<keyword evidence="5" id="KW-0391">Immunity</keyword>
<dbReference type="InterPro" id="IPR003006">
    <property type="entry name" value="Ig/MHC_CS"/>
</dbReference>
<dbReference type="SMART" id="SM00920">
    <property type="entry name" value="MHC_II_alpha"/>
    <property type="match status" value="1"/>
</dbReference>
<keyword evidence="11" id="KW-0491">MHC II</keyword>
<evidence type="ECO:0000256" key="9">
    <source>
        <dbReference type="ARBA" id="ARBA00023157"/>
    </source>
</evidence>
<dbReference type="AlphaFoldDB" id="A0A7J6D7B8"/>